<evidence type="ECO:0000256" key="8">
    <source>
        <dbReference type="SAM" id="Phobius"/>
    </source>
</evidence>
<dbReference type="Proteomes" id="UP001500604">
    <property type="component" value="Unassembled WGS sequence"/>
</dbReference>
<sequence>MDKTAMFRLFRGWMQRYFSDDEAVMLFVLLLLAMGIIMAFGSMLAPVFAGMVLAFVLQGMVGWLEQHNVPHMMAVSLVFALFVAMLMVVLLLLLPLVWDQGVNLLNELPRMVTRGHLLLSELPEQYPGFVSEAQVNAWMEAASSQVANLGQWIVSFSLSRISGVVGLLIYLVLVPILVFFFLKDRKELLAWCSSMLPKERRMLKQVSEEMSQQIANYIRGKVIEIVIVGLVTFVSFVFLGLNYAALLGLLVGLSVLIPYIGAAIVTIPVAAVGLFQWGMGHDFIILMVVYGVIQALDGNVLVPLLFSEAVNLHPIAIIVAVLLFGGLWGFWGVFFAIPLATLVKAVINAWPGGEETATVDV</sequence>
<evidence type="ECO:0000313" key="9">
    <source>
        <dbReference type="EMBL" id="GAA4649139.1"/>
    </source>
</evidence>
<dbReference type="EMBL" id="BAABFL010000121">
    <property type="protein sequence ID" value="GAA4649139.1"/>
    <property type="molecule type" value="Genomic_DNA"/>
</dbReference>
<comment type="caution">
    <text evidence="9">The sequence shown here is derived from an EMBL/GenBank/DDBJ whole genome shotgun (WGS) entry which is preliminary data.</text>
</comment>
<protein>
    <submittedName>
        <fullName evidence="9">AI-2E family transporter</fullName>
    </submittedName>
</protein>
<feature type="transmembrane region" description="Helical" evidence="8">
    <location>
        <begin position="47"/>
        <end position="64"/>
    </location>
</feature>
<feature type="transmembrane region" description="Helical" evidence="8">
    <location>
        <begin position="21"/>
        <end position="41"/>
    </location>
</feature>
<keyword evidence="7 8" id="KW-0472">Membrane</keyword>
<dbReference type="Pfam" id="PF01594">
    <property type="entry name" value="AI-2E_transport"/>
    <property type="match status" value="1"/>
</dbReference>
<dbReference type="InterPro" id="IPR002549">
    <property type="entry name" value="AI-2E-like"/>
</dbReference>
<keyword evidence="5 8" id="KW-0812">Transmembrane</keyword>
<accession>A0ABP8V105</accession>
<feature type="transmembrane region" description="Helical" evidence="8">
    <location>
        <begin position="161"/>
        <end position="182"/>
    </location>
</feature>
<evidence type="ECO:0000256" key="7">
    <source>
        <dbReference type="ARBA" id="ARBA00023136"/>
    </source>
</evidence>
<feature type="transmembrane region" description="Helical" evidence="8">
    <location>
        <begin position="283"/>
        <end position="306"/>
    </location>
</feature>
<evidence type="ECO:0000256" key="3">
    <source>
        <dbReference type="ARBA" id="ARBA00022448"/>
    </source>
</evidence>
<dbReference type="PANTHER" id="PTHR21716:SF53">
    <property type="entry name" value="PERMEASE PERM-RELATED"/>
    <property type="match status" value="1"/>
</dbReference>
<keyword evidence="4" id="KW-1003">Cell membrane</keyword>
<feature type="transmembrane region" description="Helical" evidence="8">
    <location>
        <begin position="247"/>
        <end position="271"/>
    </location>
</feature>
<keyword evidence="3" id="KW-0813">Transport</keyword>
<keyword evidence="10" id="KW-1185">Reference proteome</keyword>
<feature type="transmembrane region" description="Helical" evidence="8">
    <location>
        <begin position="222"/>
        <end position="241"/>
    </location>
</feature>
<organism evidence="9 10">
    <name type="scientific">Kistimonas scapharcae</name>
    <dbReference type="NCBI Taxonomy" id="1036133"/>
    <lineage>
        <taxon>Bacteria</taxon>
        <taxon>Pseudomonadati</taxon>
        <taxon>Pseudomonadota</taxon>
        <taxon>Gammaproteobacteria</taxon>
        <taxon>Oceanospirillales</taxon>
        <taxon>Endozoicomonadaceae</taxon>
        <taxon>Kistimonas</taxon>
    </lineage>
</organism>
<name>A0ABP8V105_9GAMM</name>
<evidence type="ECO:0000313" key="10">
    <source>
        <dbReference type="Proteomes" id="UP001500604"/>
    </source>
</evidence>
<feature type="transmembrane region" description="Helical" evidence="8">
    <location>
        <begin position="76"/>
        <end position="98"/>
    </location>
</feature>
<evidence type="ECO:0000256" key="4">
    <source>
        <dbReference type="ARBA" id="ARBA00022475"/>
    </source>
</evidence>
<comment type="subcellular location">
    <subcellularLocation>
        <location evidence="1">Cell membrane</location>
        <topology evidence="1">Multi-pass membrane protein</topology>
    </subcellularLocation>
</comment>
<evidence type="ECO:0000256" key="1">
    <source>
        <dbReference type="ARBA" id="ARBA00004651"/>
    </source>
</evidence>
<gene>
    <name evidence="9" type="ORF">GCM10023116_14130</name>
</gene>
<evidence type="ECO:0000256" key="2">
    <source>
        <dbReference type="ARBA" id="ARBA00009773"/>
    </source>
</evidence>
<dbReference type="PANTHER" id="PTHR21716">
    <property type="entry name" value="TRANSMEMBRANE PROTEIN"/>
    <property type="match status" value="1"/>
</dbReference>
<keyword evidence="6 8" id="KW-1133">Transmembrane helix</keyword>
<feature type="transmembrane region" description="Helical" evidence="8">
    <location>
        <begin position="312"/>
        <end position="337"/>
    </location>
</feature>
<evidence type="ECO:0000256" key="6">
    <source>
        <dbReference type="ARBA" id="ARBA00022989"/>
    </source>
</evidence>
<comment type="similarity">
    <text evidence="2">Belongs to the autoinducer-2 exporter (AI-2E) (TC 2.A.86) family.</text>
</comment>
<reference evidence="10" key="1">
    <citation type="journal article" date="2019" name="Int. J. Syst. Evol. Microbiol.">
        <title>The Global Catalogue of Microorganisms (GCM) 10K type strain sequencing project: providing services to taxonomists for standard genome sequencing and annotation.</title>
        <authorList>
            <consortium name="The Broad Institute Genomics Platform"/>
            <consortium name="The Broad Institute Genome Sequencing Center for Infectious Disease"/>
            <person name="Wu L."/>
            <person name="Ma J."/>
        </authorList>
    </citation>
    <scope>NUCLEOTIDE SEQUENCE [LARGE SCALE GENOMIC DNA]</scope>
    <source>
        <strain evidence="10">JCM 17805</strain>
    </source>
</reference>
<evidence type="ECO:0000256" key="5">
    <source>
        <dbReference type="ARBA" id="ARBA00022692"/>
    </source>
</evidence>
<proteinExistence type="inferred from homology"/>